<comment type="subcellular location">
    <subcellularLocation>
        <location evidence="1">Nucleus</location>
    </subcellularLocation>
</comment>
<evidence type="ECO:0000256" key="1">
    <source>
        <dbReference type="ARBA" id="ARBA00004123"/>
    </source>
</evidence>
<dbReference type="GO" id="GO:0000785">
    <property type="term" value="C:chromatin"/>
    <property type="evidence" value="ECO:0007669"/>
    <property type="project" value="TreeGrafter"/>
</dbReference>
<keyword evidence="2" id="KW-0539">Nucleus</keyword>
<gene>
    <name evidence="4" type="ORF">IFM89_035619</name>
</gene>
<dbReference type="OrthoDB" id="1678912at2759"/>
<dbReference type="AlphaFoldDB" id="A0A835HQ02"/>
<dbReference type="Proteomes" id="UP000631114">
    <property type="component" value="Unassembled WGS sequence"/>
</dbReference>
<dbReference type="InterPro" id="IPR003347">
    <property type="entry name" value="JmjC_dom"/>
</dbReference>
<evidence type="ECO:0000313" key="4">
    <source>
        <dbReference type="EMBL" id="KAF9603374.1"/>
    </source>
</evidence>
<evidence type="ECO:0000256" key="2">
    <source>
        <dbReference type="ARBA" id="ARBA00023242"/>
    </source>
</evidence>
<reference evidence="4 5" key="1">
    <citation type="submission" date="2020-10" db="EMBL/GenBank/DDBJ databases">
        <title>The Coptis chinensis genome and diversification of protoberbering-type alkaloids.</title>
        <authorList>
            <person name="Wang B."/>
            <person name="Shu S."/>
            <person name="Song C."/>
            <person name="Liu Y."/>
        </authorList>
    </citation>
    <scope>NUCLEOTIDE SEQUENCE [LARGE SCALE GENOMIC DNA]</scope>
    <source>
        <strain evidence="4">HL-2020</strain>
        <tissue evidence="4">Leaf</tissue>
    </source>
</reference>
<name>A0A835HQ02_9MAGN</name>
<feature type="domain" description="JmjC" evidence="3">
    <location>
        <begin position="113"/>
        <end position="240"/>
    </location>
</feature>
<keyword evidence="5" id="KW-1185">Reference proteome</keyword>
<dbReference type="Pfam" id="PF02373">
    <property type="entry name" value="JmjC"/>
    <property type="match status" value="1"/>
</dbReference>
<dbReference type="EMBL" id="JADFTS010000006">
    <property type="protein sequence ID" value="KAF9603374.1"/>
    <property type="molecule type" value="Genomic_DNA"/>
</dbReference>
<dbReference type="PANTHER" id="PTHR10694:SF113">
    <property type="entry name" value="PROTEIN JUMONJI"/>
    <property type="match status" value="1"/>
</dbReference>
<protein>
    <recommendedName>
        <fullName evidence="3">JmjC domain-containing protein</fullName>
    </recommendedName>
</protein>
<dbReference type="Gene3D" id="2.60.120.650">
    <property type="entry name" value="Cupin"/>
    <property type="match status" value="1"/>
</dbReference>
<dbReference type="GO" id="GO:0010468">
    <property type="term" value="P:regulation of gene expression"/>
    <property type="evidence" value="ECO:0007669"/>
    <property type="project" value="TreeGrafter"/>
</dbReference>
<organism evidence="4 5">
    <name type="scientific">Coptis chinensis</name>
    <dbReference type="NCBI Taxonomy" id="261450"/>
    <lineage>
        <taxon>Eukaryota</taxon>
        <taxon>Viridiplantae</taxon>
        <taxon>Streptophyta</taxon>
        <taxon>Embryophyta</taxon>
        <taxon>Tracheophyta</taxon>
        <taxon>Spermatophyta</taxon>
        <taxon>Magnoliopsida</taxon>
        <taxon>Ranunculales</taxon>
        <taxon>Ranunculaceae</taxon>
        <taxon>Coptidoideae</taxon>
        <taxon>Coptis</taxon>
    </lineage>
</organism>
<comment type="caution">
    <text evidence="4">The sequence shown here is derived from an EMBL/GenBank/DDBJ whole genome shotgun (WGS) entry which is preliminary data.</text>
</comment>
<dbReference type="PROSITE" id="PS51184">
    <property type="entry name" value="JMJC"/>
    <property type="match status" value="1"/>
</dbReference>
<sequence length="240" mass="27111">MSFSFFKASRGKAPLELVKAIRDSLVALDTKTVAGVKALEKNISSRPQLPRGLVIARWHPKDACRPILGDAPVFYPTEEVLYGADLETGLFGSGFPKECSTMDCSNYNNKYLNSSWNLNNFARLPGLVLSFESGDISGVMVSSLELNETLFVHLRFFSSDKQHVEDHHFYSMNYMHFGAPKIWYGVPREDAVKLEAAMRKHLPDLFQEQPDLLHNLVSNYLFVSSPFNMEAFMQVVFTAM</sequence>
<dbReference type="GO" id="GO:0005634">
    <property type="term" value="C:nucleus"/>
    <property type="evidence" value="ECO:0007669"/>
    <property type="project" value="UniProtKB-SubCell"/>
</dbReference>
<proteinExistence type="predicted"/>
<accession>A0A835HQ02</accession>
<evidence type="ECO:0000313" key="5">
    <source>
        <dbReference type="Proteomes" id="UP000631114"/>
    </source>
</evidence>
<dbReference type="GO" id="GO:0034647">
    <property type="term" value="F:histone H3K4me/H3K4me2/H3K4me3 demethylase activity"/>
    <property type="evidence" value="ECO:0007669"/>
    <property type="project" value="TreeGrafter"/>
</dbReference>
<dbReference type="PANTHER" id="PTHR10694">
    <property type="entry name" value="LYSINE-SPECIFIC DEMETHYLASE"/>
    <property type="match status" value="1"/>
</dbReference>
<evidence type="ECO:0000259" key="3">
    <source>
        <dbReference type="PROSITE" id="PS51184"/>
    </source>
</evidence>
<dbReference type="SMART" id="SM00558">
    <property type="entry name" value="JmjC"/>
    <property type="match status" value="1"/>
</dbReference>
<dbReference type="SUPFAM" id="SSF51197">
    <property type="entry name" value="Clavaminate synthase-like"/>
    <property type="match status" value="1"/>
</dbReference>